<dbReference type="Gene3D" id="2.60.40.10">
    <property type="entry name" value="Immunoglobulins"/>
    <property type="match status" value="16"/>
</dbReference>
<evidence type="ECO:0000256" key="6">
    <source>
        <dbReference type="ARBA" id="ARBA00023237"/>
    </source>
</evidence>
<dbReference type="InterPro" id="IPR003344">
    <property type="entry name" value="Big_1_dom"/>
</dbReference>
<dbReference type="Gene3D" id="2.40.160.160">
    <property type="entry name" value="Inverse autotransporter, beta-domain"/>
    <property type="match status" value="1"/>
</dbReference>
<dbReference type="GO" id="GO:0009279">
    <property type="term" value="C:cell outer membrane"/>
    <property type="evidence" value="ECO:0007669"/>
    <property type="project" value="UniProtKB-SubCell"/>
</dbReference>
<dbReference type="SMART" id="SM00089">
    <property type="entry name" value="PKD"/>
    <property type="match status" value="4"/>
</dbReference>
<dbReference type="SUPFAM" id="SSF49373">
    <property type="entry name" value="Invasin/intimin cell-adhesion fragments"/>
    <property type="match status" value="16"/>
</dbReference>
<dbReference type="InterPro" id="IPR015217">
    <property type="entry name" value="Invasin_dom_3"/>
</dbReference>
<gene>
    <name evidence="8" type="primary">yeeJ</name>
    <name evidence="8" type="ORF">HLZ50_15550</name>
</gene>
<dbReference type="SMART" id="SM00634">
    <property type="entry name" value="BID_1"/>
    <property type="match status" value="13"/>
</dbReference>
<proteinExistence type="inferred from homology"/>
<evidence type="ECO:0000256" key="2">
    <source>
        <dbReference type="ARBA" id="ARBA00010116"/>
    </source>
</evidence>
<dbReference type="PRINTS" id="PR01369">
    <property type="entry name" value="INTIMIN"/>
</dbReference>
<dbReference type="RefSeq" id="WP_012311680.1">
    <property type="nucleotide sequence ID" value="NZ_BDRW01000002.1"/>
</dbReference>
<evidence type="ECO:0000313" key="8">
    <source>
        <dbReference type="EMBL" id="HAJ5151433.1"/>
    </source>
</evidence>
<comment type="caution">
    <text evidence="8">The sequence shown here is derived from an EMBL/GenBank/DDBJ whole genome shotgun (WGS) entry which is preliminary data.</text>
</comment>
<reference evidence="8" key="1">
    <citation type="journal article" date="2018" name="Genome Biol.">
        <title>SKESA: strategic k-mer extension for scrupulous assemblies.</title>
        <authorList>
            <person name="Souvorov A."/>
            <person name="Agarwala R."/>
            <person name="Lipman D.J."/>
        </authorList>
    </citation>
    <scope>NUCLEOTIDE SEQUENCE [LARGE SCALE GENOMIC DNA]</scope>
    <source>
        <strain evidence="8">Ecoli[ST-219]</strain>
        <strain>ecoli[ST-219]</strain>
    </source>
</reference>
<dbReference type="InterPro" id="IPR016186">
    <property type="entry name" value="C-type_lectin-like/link_sf"/>
</dbReference>
<evidence type="ECO:0000256" key="1">
    <source>
        <dbReference type="ARBA" id="ARBA00004442"/>
    </source>
</evidence>
<comment type="similarity">
    <text evidence="2">Belongs to the intimin/invasin family.</text>
</comment>
<dbReference type="EMBL" id="DABGKZ010000022">
    <property type="protein sequence ID" value="HAJ5151433.1"/>
    <property type="molecule type" value="Genomic_DNA"/>
</dbReference>
<dbReference type="Proteomes" id="UP000840371">
    <property type="component" value="Unassembled WGS sequence"/>
</dbReference>
<keyword evidence="3" id="KW-0732">Signal</keyword>
<dbReference type="InterPro" id="IPR013783">
    <property type="entry name" value="Ig-like_fold"/>
</dbReference>
<dbReference type="GO" id="GO:0043709">
    <property type="term" value="P:cell adhesion involved in single-species biofilm formation"/>
    <property type="evidence" value="ECO:0007669"/>
    <property type="project" value="UniProtKB-ARBA"/>
</dbReference>
<reference evidence="8" key="2">
    <citation type="submission" date="2019-11" db="EMBL/GenBank/DDBJ databases">
        <authorList>
            <consortium name="NCBI Pathogen Detection Project"/>
        </authorList>
    </citation>
    <scope>NUCLEOTIDE SEQUENCE</scope>
    <source>
        <strain evidence="8">Ecoli[ST-219]</strain>
    </source>
</reference>
<dbReference type="InterPro" id="IPR038177">
    <property type="entry name" value="IAT_beta_sf"/>
</dbReference>
<dbReference type="InterPro" id="IPR051715">
    <property type="entry name" value="Intimin-Invasin_domain"/>
</dbReference>
<evidence type="ECO:0000256" key="4">
    <source>
        <dbReference type="ARBA" id="ARBA00022737"/>
    </source>
</evidence>
<dbReference type="PANTHER" id="PTHR39576">
    <property type="entry name" value="ATTACHING AND EFFACING PROTEIN HOMOLOG-RELATED-RELATED"/>
    <property type="match status" value="1"/>
</dbReference>
<dbReference type="Pfam" id="PF02369">
    <property type="entry name" value="Big_1"/>
    <property type="match status" value="13"/>
</dbReference>
<dbReference type="Pfam" id="PF09134">
    <property type="entry name" value="Invasin_D3"/>
    <property type="match status" value="1"/>
</dbReference>
<evidence type="ECO:0000256" key="3">
    <source>
        <dbReference type="ARBA" id="ARBA00022729"/>
    </source>
</evidence>
<name>A0A400N901_ECOLX</name>
<dbReference type="PROSITE" id="PS51127">
    <property type="entry name" value="BIG1"/>
    <property type="match status" value="13"/>
</dbReference>
<evidence type="ECO:0000256" key="5">
    <source>
        <dbReference type="ARBA" id="ARBA00023136"/>
    </source>
</evidence>
<accession>A0A400N901</accession>
<dbReference type="Pfam" id="PF11924">
    <property type="entry name" value="IAT_beta"/>
    <property type="match status" value="1"/>
</dbReference>
<dbReference type="InterPro" id="IPR022409">
    <property type="entry name" value="PKD/Chitinase_dom"/>
</dbReference>
<keyword evidence="4" id="KW-0677">Repeat</keyword>
<organism evidence="8">
    <name type="scientific">Escherichia coli</name>
    <dbReference type="NCBI Taxonomy" id="562"/>
    <lineage>
        <taxon>Bacteria</taxon>
        <taxon>Pseudomonadati</taxon>
        <taxon>Pseudomonadota</taxon>
        <taxon>Gammaproteobacteria</taxon>
        <taxon>Enterobacterales</taxon>
        <taxon>Enterobacteriaceae</taxon>
        <taxon>Escherichia</taxon>
    </lineage>
</organism>
<dbReference type="InterPro" id="IPR018392">
    <property type="entry name" value="LysM"/>
</dbReference>
<dbReference type="Gene3D" id="3.10.100.10">
    <property type="entry name" value="Mannose-Binding Protein A, subunit A"/>
    <property type="match status" value="1"/>
</dbReference>
<sequence>MATKKRSGEEINDRQILCGMGIKLRRLTAGICLITQLAFPMAAAAQGVVNTATQQPVPAQIAIANANTVPYTLGALESAQSVAERFGISVAELRKLNQFRTFARGFDNVRQGDELDVPAQVSENNLTPPPGNSSGNLEQQIASTSQPIGSLLAEDMNSEQAANMARGWASSQASGAMTDWLSRFGTARITLGVDEDFSLKNSQFDFLHPWYETPDNLFFSQHTLHRTDERTQINNGLGWRHFTPTWMSGINFFFDHDLSRYHSRAGIGAEYWRDYLKLSSNGYLPLTNWRSAPELDNDYEARPANGWDVRAEGWLPAWPHLGGKLVYEQYYGDEVALFDKDDRQSNPHTITAGLNYTPFPLMTFSAEQRQGKQGENDTRFAVDFTWQPGSAMQKQLDPNEVAARRSLAGSRYDLVDRNNNIVLEYRKKELVRLTLTDPVTGKSGEVKSLVSSLQTKYALKGYNVEATALEAAGGKVVTTGKDILVTLPAYRFTSTPETDNTWPIEVTAEDVKGNLSNREQSMVVVQAPTLSQKDSSVSLSTQTLSADSHSTATLTFIAHDAAGNPVIGLVLSTRHEGVQDITLSEWKDNGDGSYTQILTTGAMSGTLTLMPQLNGVDAAKAPAVVNIISISSSRTHSSIKIDKDRYLSGNPIEVTVELRDENDKPVKEQKQQLNNAVSIDNVKPGVTTDWKETADGVYKATYTAYTKGSGLTAKLLMQNWNEDLHTAGFIIDANPQSAKIATLSASNNGVLANENAANTVSVNVADEGSNPINDHTVTFAVLSGSATSFNNQNTAKTDVNGLATFDLKSSKQEDNTVEVTLENGVKQTLIVSFVGDSSTAQVELQKSKNEVVADGNDSATMTATVRDAKGNLLNDVKVTFNVNSAEAKLSQTEVNSHDGIATATLTSLKNGDYRVTASVSSGSQANQQVIFIGDQSTAALTLSVPSGDITVTNTAPLHMTATLQDKNGNPLKDKEITFSVPNDVASRFSISNSGKGMTDSNGTAIASLTGTLAGTHMITARLANSNVSDTQPMTFVADKDRAVVVLQTSKAEIIGNGVDETTLTATVKDPSNHPVAGITVNFTMPQGVAANFTLENNGIAITQANGEAHVTLKGKKAGTHTVTATLGNNNTSDSQPVTFVADKTSAQVVLQMSKDEITGNGVDNATLTATVKDQFDNEVNNLPVTFSSASSGLTLTPGVSNTNESGIAQATLAGVAFGEQTVTASLANNGASDNKTVHFIGDTAAAKIIELTPVPDSIIAGTPQNSSGSVITATVVDNNGFPVKGVTVNFTSRTNSAEMTNGGQAVTNEQGKATVTYTNTRSSIESGARPDTVEASLENGSSTLSTSINVNADASTAHLTLLQALFDTVSAGDTTNLYIEVKDNYGNGVPQQEVTLRVSPSEGVTPSNNAIYTTNHDGNFYASFTATKAGVYQVTATLENGDSMQQTVTYVPNVANAEITLAASKDPLIADNNDLTTLTATVADTEGNAIANTEVTFTLPEDVKANFTLSDGGKAITDAEGKAKVTLKGTKAGAHTVTASMTGGKSEQLVVNFIADTLSAQVNLNVTEDNFIANNVGMTTLQATVTDGNGNPLANEAVTFTLPADVSASFTLGQGGSAITDINGKAEVTLSGTKSGTYPVTVSVNNYGVSDTKQVTLIADAGTATLASLTSVYSFVVSTTEGATMTASVTDANGNPVEGIKVNFRGTSVTLSSTSVETDDQGFAEILVTSTEVGLKTVSASLADKPTEVISRLLNAKADINSATITSLEIPEGQLMVAQDVAVKAHVNDQFGNPILNESVTFSAEPPEHMTISQNIVSTDTHGIAEVSMTPERNGSYMVKASLANGASLEKQLEAIDEKLTLTASSPLIGVYAPTGTTLTATLTSANGTPVEGQVINFSVTPEGATLSGGKVRTNSSGQAPVVLTSNKVGTYTVTASFHNGVTIQTQTTVKVTGNSSTAHVASFIADPSTIAATNSDLSTLKATVEDGSGNLIEGLTVYFALKSGSATLTSLTAVTDQNGIATTSVKGAMTGSVTVSAVTTAGGMQTVDITLVAGPADTSQSVLKSNRSSLKGDYTDSAELRLVLHDISGNPIKVSEGMEFVQSGTNVPYIKISAIDYSLNINGDYKATVTSGGEGIATLIPVLNGVHQAGLSTTIQFTRAEDKIMSGTVSVNGTDLPTTTFPSQGFTGAYYQLNNDNFAPGKTAADYEFSSSASWVDVDATGKVTFKNVGSNWERITATPKSGGPSYVYEIRVKSWWVNAGEAFMIYSLAENFCSSNGYTLPRANYLNHSSSRGIGSLYSEWGDMGHYTTDAGFQSNMYWSSSPANSSEQYVVSLATGDQSVFEKLGFAYATCYKNL</sequence>
<evidence type="ECO:0000256" key="7">
    <source>
        <dbReference type="ARBA" id="ARBA00068002"/>
    </source>
</evidence>
<protein>
    <recommendedName>
        <fullName evidence="7">Inverse autotransporter adhesin YeeJ</fullName>
    </recommendedName>
</protein>
<dbReference type="InterPro" id="IPR008964">
    <property type="entry name" value="Invasin/intimin_cell_adhesion"/>
</dbReference>
<dbReference type="InterPro" id="IPR024519">
    <property type="entry name" value="IAT_beta"/>
</dbReference>
<keyword evidence="5" id="KW-0472">Membrane</keyword>
<dbReference type="PANTHER" id="PTHR39576:SF2">
    <property type="entry name" value="ATTACHING AND EFFACING PROTEIN HOMOLOG-RELATED"/>
    <property type="match status" value="1"/>
</dbReference>
<dbReference type="InterPro" id="IPR003535">
    <property type="entry name" value="Intimin/invasin_bac"/>
</dbReference>
<dbReference type="FunFam" id="2.40.160.160:FF:000001">
    <property type="entry name" value="Intimin-like inverse autotransporter SinH"/>
    <property type="match status" value="1"/>
</dbReference>
<dbReference type="PROSITE" id="PS51782">
    <property type="entry name" value="LYSM"/>
    <property type="match status" value="1"/>
</dbReference>
<keyword evidence="6" id="KW-0998">Cell outer membrane</keyword>
<comment type="subcellular location">
    <subcellularLocation>
        <location evidence="1">Cell outer membrane</location>
    </subcellularLocation>
</comment>
<dbReference type="Gene3D" id="2.60.40.1080">
    <property type="match status" value="1"/>
</dbReference>
<dbReference type="FunFam" id="2.60.40.10:FF:002045">
    <property type="entry name" value="Putative adhesin"/>
    <property type="match status" value="1"/>
</dbReference>
<dbReference type="FunFam" id="2.60.40.10:FF:000182">
    <property type="entry name" value="Gamma intimin"/>
    <property type="match status" value="6"/>
</dbReference>